<gene>
    <name evidence="3" type="ORF">JW984_08230</name>
</gene>
<dbReference type="PANTHER" id="PTHR43767:SF1">
    <property type="entry name" value="NONRIBOSOMAL PEPTIDE SYNTHASE PES1 (EUROFUNG)-RELATED"/>
    <property type="match status" value="1"/>
</dbReference>
<dbReference type="InterPro" id="IPR045851">
    <property type="entry name" value="AMP-bd_C_sf"/>
</dbReference>
<dbReference type="InterPro" id="IPR025110">
    <property type="entry name" value="AMP-bd_C"/>
</dbReference>
<dbReference type="GO" id="GO:0016878">
    <property type="term" value="F:acid-thiol ligase activity"/>
    <property type="evidence" value="ECO:0007669"/>
    <property type="project" value="UniProtKB-ARBA"/>
</dbReference>
<accession>A0A9D8PPH3</accession>
<protein>
    <submittedName>
        <fullName evidence="3">AMP-binding protein</fullName>
    </submittedName>
</protein>
<dbReference type="Pfam" id="PF00501">
    <property type="entry name" value="AMP-binding"/>
    <property type="match status" value="1"/>
</dbReference>
<dbReference type="SUPFAM" id="SSF56801">
    <property type="entry name" value="Acetyl-CoA synthetase-like"/>
    <property type="match status" value="1"/>
</dbReference>
<name>A0A9D8PPH3_9DELT</name>
<dbReference type="InterPro" id="IPR042099">
    <property type="entry name" value="ANL_N_sf"/>
</dbReference>
<dbReference type="Gene3D" id="3.30.300.30">
    <property type="match status" value="1"/>
</dbReference>
<evidence type="ECO:0000313" key="3">
    <source>
        <dbReference type="EMBL" id="MBN1573167.1"/>
    </source>
</evidence>
<dbReference type="PROSITE" id="PS00455">
    <property type="entry name" value="AMP_BINDING"/>
    <property type="match status" value="1"/>
</dbReference>
<feature type="domain" description="AMP-binding enzyme C-terminal" evidence="2">
    <location>
        <begin position="425"/>
        <end position="499"/>
    </location>
</feature>
<sequence length="512" mass="56668">MSHSEQEIGVGNFPRIASVKYGDREAIYCVKTGRRFTFAEFNDRVNGLGNGLLQMGLKKGDTCAFLVDNRAEIFETYGALAKIGVIGVPLNCRMERPQMVNYINLSDAETVIFCEDSRDLLHRAVDSLPNVRRYIYVGDLLPEFAISYEELISGASKGEPDVAVTGRDNEFINMTSGTTGLPKPFFITHGANFAALPIFAFAHDVTEKDIILTVMPITGRSGFSWCGVGLFTGAKNVIINFDPIKILEVIQEEKVTITTWIPIIASVIMKLPDLDKYDLSSLRGLVFTGGPLSEKLLGKIYERLCPNVYEYYGLSECGLLTNIGPEEKRRKPGSVGTPYFGAEVKIVNDDGKDMSIGENGEIATKSIALTAGYLKDDKKTRETIVDGWFHTGDIGRLDEDGFLYVVGRREDTLTIGNSSISSLDVENVIKSNEAVIDCAVIVLKGKRGEEILTAVVMRNPRMDITKKGLHRFCSERLDAIETPKKFIFTTNLPRTPTGKIKKYLLTEKYQGS</sequence>
<dbReference type="Gene3D" id="3.40.50.12780">
    <property type="entry name" value="N-terminal domain of ligase-like"/>
    <property type="match status" value="1"/>
</dbReference>
<reference evidence="3" key="1">
    <citation type="journal article" date="2021" name="Environ. Microbiol.">
        <title>Genomic characterization of three novel Desulfobacterota classes expand the metabolic and phylogenetic diversity of the phylum.</title>
        <authorList>
            <person name="Murphy C.L."/>
            <person name="Biggerstaff J."/>
            <person name="Eichhorn A."/>
            <person name="Ewing E."/>
            <person name="Shahan R."/>
            <person name="Soriano D."/>
            <person name="Stewart S."/>
            <person name="VanMol K."/>
            <person name="Walker R."/>
            <person name="Walters P."/>
            <person name="Elshahed M.S."/>
            <person name="Youssef N.H."/>
        </authorList>
    </citation>
    <scope>NUCLEOTIDE SEQUENCE</scope>
    <source>
        <strain evidence="3">Zod_Metabat.24</strain>
    </source>
</reference>
<dbReference type="Proteomes" id="UP000809273">
    <property type="component" value="Unassembled WGS sequence"/>
</dbReference>
<dbReference type="InterPro" id="IPR020845">
    <property type="entry name" value="AMP-binding_CS"/>
</dbReference>
<dbReference type="PANTHER" id="PTHR43767">
    <property type="entry name" value="LONG-CHAIN-FATTY-ACID--COA LIGASE"/>
    <property type="match status" value="1"/>
</dbReference>
<evidence type="ECO:0000259" key="2">
    <source>
        <dbReference type="Pfam" id="PF13193"/>
    </source>
</evidence>
<dbReference type="Pfam" id="PF13193">
    <property type="entry name" value="AMP-binding_C"/>
    <property type="match status" value="1"/>
</dbReference>
<feature type="domain" description="AMP-dependent synthetase/ligase" evidence="1">
    <location>
        <begin position="20"/>
        <end position="374"/>
    </location>
</feature>
<comment type="caution">
    <text evidence="3">The sequence shown here is derived from an EMBL/GenBank/DDBJ whole genome shotgun (WGS) entry which is preliminary data.</text>
</comment>
<proteinExistence type="predicted"/>
<dbReference type="InterPro" id="IPR050237">
    <property type="entry name" value="ATP-dep_AMP-bd_enzyme"/>
</dbReference>
<dbReference type="AlphaFoldDB" id="A0A9D8PPH3"/>
<dbReference type="InterPro" id="IPR000873">
    <property type="entry name" value="AMP-dep_synth/lig_dom"/>
</dbReference>
<evidence type="ECO:0000313" key="4">
    <source>
        <dbReference type="Proteomes" id="UP000809273"/>
    </source>
</evidence>
<organism evidence="3 4">
    <name type="scientific">Candidatus Zymogenus saltonus</name>
    <dbReference type="NCBI Taxonomy" id="2844893"/>
    <lineage>
        <taxon>Bacteria</taxon>
        <taxon>Deltaproteobacteria</taxon>
        <taxon>Candidatus Zymogenia</taxon>
        <taxon>Candidatus Zymogeniales</taxon>
        <taxon>Candidatus Zymogenaceae</taxon>
        <taxon>Candidatus Zymogenus</taxon>
    </lineage>
</organism>
<dbReference type="EMBL" id="JAFGIX010000040">
    <property type="protein sequence ID" value="MBN1573167.1"/>
    <property type="molecule type" value="Genomic_DNA"/>
</dbReference>
<evidence type="ECO:0000259" key="1">
    <source>
        <dbReference type="Pfam" id="PF00501"/>
    </source>
</evidence>
<reference evidence="3" key="2">
    <citation type="submission" date="2021-01" db="EMBL/GenBank/DDBJ databases">
        <authorList>
            <person name="Hahn C.R."/>
            <person name="Youssef N.H."/>
            <person name="Elshahed M."/>
        </authorList>
    </citation>
    <scope>NUCLEOTIDE SEQUENCE</scope>
    <source>
        <strain evidence="3">Zod_Metabat.24</strain>
    </source>
</reference>